<keyword evidence="6" id="KW-0406">Ion transport</keyword>
<organism evidence="8 9">
    <name type="scientific">Acrasis kona</name>
    <dbReference type="NCBI Taxonomy" id="1008807"/>
    <lineage>
        <taxon>Eukaryota</taxon>
        <taxon>Discoba</taxon>
        <taxon>Heterolobosea</taxon>
        <taxon>Tetramitia</taxon>
        <taxon>Eutetramitia</taxon>
        <taxon>Acrasidae</taxon>
        <taxon>Acrasis</taxon>
    </lineage>
</organism>
<keyword evidence="3" id="KW-1003">Cell membrane</keyword>
<proteinExistence type="predicted"/>
<dbReference type="GO" id="GO:0005886">
    <property type="term" value="C:plasma membrane"/>
    <property type="evidence" value="ECO:0007669"/>
    <property type="project" value="UniProtKB-SubCell"/>
</dbReference>
<evidence type="ECO:0000313" key="9">
    <source>
        <dbReference type="Proteomes" id="UP001431209"/>
    </source>
</evidence>
<keyword evidence="9" id="KW-1185">Reference proteome</keyword>
<evidence type="ECO:0000256" key="2">
    <source>
        <dbReference type="ARBA" id="ARBA00022448"/>
    </source>
</evidence>
<dbReference type="EMBL" id="JAOPGA020001161">
    <property type="protein sequence ID" value="KAL0485735.1"/>
    <property type="molecule type" value="Genomic_DNA"/>
</dbReference>
<keyword evidence="7" id="KW-0472">Membrane</keyword>
<keyword evidence="2" id="KW-0813">Transport</keyword>
<gene>
    <name evidence="8" type="ORF">AKO1_003277</name>
</gene>
<dbReference type="Pfam" id="PF25539">
    <property type="entry name" value="Bestrophin_2"/>
    <property type="match status" value="1"/>
</dbReference>
<keyword evidence="5" id="KW-1133">Transmembrane helix</keyword>
<evidence type="ECO:0000256" key="6">
    <source>
        <dbReference type="ARBA" id="ARBA00023065"/>
    </source>
</evidence>
<evidence type="ECO:0000256" key="3">
    <source>
        <dbReference type="ARBA" id="ARBA00022475"/>
    </source>
</evidence>
<dbReference type="InterPro" id="IPR044669">
    <property type="entry name" value="YneE/VCCN1/2-like"/>
</dbReference>
<comment type="subcellular location">
    <subcellularLocation>
        <location evidence="1">Cell membrane</location>
        <topology evidence="1">Multi-pass membrane protein</topology>
    </subcellularLocation>
</comment>
<evidence type="ECO:0000256" key="7">
    <source>
        <dbReference type="ARBA" id="ARBA00023136"/>
    </source>
</evidence>
<evidence type="ECO:0000256" key="5">
    <source>
        <dbReference type="ARBA" id="ARBA00022989"/>
    </source>
</evidence>
<keyword evidence="4" id="KW-0812">Transmembrane</keyword>
<comment type="caution">
    <text evidence="8">The sequence shown here is derived from an EMBL/GenBank/DDBJ whole genome shotgun (WGS) entry which is preliminary data.</text>
</comment>
<dbReference type="AlphaFoldDB" id="A0AAW2Z8J8"/>
<sequence>MRAVRSWERTDQPTGLCELIVCYAYSLKQRLRGDHSTVEFQNMLVQEELDFVSDSGDCPAAIMMLITDWISANCKQINANGTKLGRVDAFISELMNAESNLDRILKTPIPFSYVAQVQHILFLYLLTLPFVILDDLYWFSIGAMFLISYSLLGIEQAGIEIEDPFGTDRNDLPLDSICIDLFRKLAFFENNGKLIERNKSKNKFLLRSPKAKKNASSFMSFFSNASKSK</sequence>
<name>A0AAW2Z8J8_9EUKA</name>
<dbReference type="Proteomes" id="UP001431209">
    <property type="component" value="Unassembled WGS sequence"/>
</dbReference>
<evidence type="ECO:0000256" key="4">
    <source>
        <dbReference type="ARBA" id="ARBA00022692"/>
    </source>
</evidence>
<protein>
    <submittedName>
        <fullName evidence="8">Uncharacterized protein</fullName>
    </submittedName>
</protein>
<dbReference type="PANTHER" id="PTHR33281:SF19">
    <property type="entry name" value="VOLTAGE-DEPENDENT ANION CHANNEL-FORMING PROTEIN YNEE"/>
    <property type="match status" value="1"/>
</dbReference>
<reference evidence="8 9" key="1">
    <citation type="submission" date="2024-03" db="EMBL/GenBank/DDBJ databases">
        <title>The Acrasis kona genome and developmental transcriptomes reveal deep origins of eukaryotic multicellular pathways.</title>
        <authorList>
            <person name="Sheikh S."/>
            <person name="Fu C.-J."/>
            <person name="Brown M.W."/>
            <person name="Baldauf S.L."/>
        </authorList>
    </citation>
    <scope>NUCLEOTIDE SEQUENCE [LARGE SCALE GENOMIC DNA]</scope>
    <source>
        <strain evidence="8 9">ATCC MYA-3509</strain>
    </source>
</reference>
<dbReference type="GO" id="GO:0005254">
    <property type="term" value="F:chloride channel activity"/>
    <property type="evidence" value="ECO:0007669"/>
    <property type="project" value="InterPro"/>
</dbReference>
<evidence type="ECO:0000256" key="1">
    <source>
        <dbReference type="ARBA" id="ARBA00004651"/>
    </source>
</evidence>
<accession>A0AAW2Z8J8</accession>
<dbReference type="PANTHER" id="PTHR33281">
    <property type="entry name" value="UPF0187 PROTEIN YNEE"/>
    <property type="match status" value="1"/>
</dbReference>
<evidence type="ECO:0000313" key="8">
    <source>
        <dbReference type="EMBL" id="KAL0485735.1"/>
    </source>
</evidence>